<dbReference type="UniPathway" id="UPA00164"/>
<comment type="function">
    <text evidence="9">Involved in the biosynthesis of ADP-glucose, a building block required for the elongation reactions to produce glycogen. Catalyzes the reaction between ATP and alpha-D-glucose 1-phosphate (G1P) to produce pyrophosphate and ADP-Glc.</text>
</comment>
<dbReference type="Pfam" id="PF00483">
    <property type="entry name" value="NTP_transferase"/>
    <property type="match status" value="1"/>
</dbReference>
<comment type="subunit">
    <text evidence="9">Homotetramer.</text>
</comment>
<keyword evidence="2 9" id="KW-0321">Glycogen metabolism</keyword>
<comment type="similarity">
    <text evidence="1 9">Belongs to the bacterial/plant glucose-1-phosphate adenylyltransferase family.</text>
</comment>
<evidence type="ECO:0000256" key="9">
    <source>
        <dbReference type="HAMAP-Rule" id="MF_00624"/>
    </source>
</evidence>
<evidence type="ECO:0000313" key="12">
    <source>
        <dbReference type="EMBL" id="PMC57988.1"/>
    </source>
</evidence>
<comment type="caution">
    <text evidence="12">The sequence shown here is derived from an EMBL/GenBank/DDBJ whole genome shotgun (WGS) entry which is preliminary data.</text>
</comment>
<evidence type="ECO:0000256" key="2">
    <source>
        <dbReference type="ARBA" id="ARBA00022600"/>
    </source>
</evidence>
<evidence type="ECO:0000256" key="3">
    <source>
        <dbReference type="ARBA" id="ARBA00022679"/>
    </source>
</evidence>
<dbReference type="RefSeq" id="WP_092086081.1">
    <property type="nucleotide sequence ID" value="NZ_FNEL01000042.1"/>
</dbReference>
<dbReference type="InterPro" id="IPR005835">
    <property type="entry name" value="NTP_transferase_dom"/>
</dbReference>
<dbReference type="PANTHER" id="PTHR43523">
    <property type="entry name" value="GLUCOSE-1-PHOSPHATE ADENYLYLTRANSFERASE-RELATED"/>
    <property type="match status" value="1"/>
</dbReference>
<dbReference type="PROSITE" id="PS00810">
    <property type="entry name" value="ADP_GLC_PYROPHOSPH_3"/>
    <property type="match status" value="1"/>
</dbReference>
<evidence type="ECO:0000256" key="1">
    <source>
        <dbReference type="ARBA" id="ARBA00010443"/>
    </source>
</evidence>
<protein>
    <recommendedName>
        <fullName evidence="9">Glucose-1-phosphate adenylyltransferase</fullName>
        <ecNumber evidence="9">2.7.7.27</ecNumber>
    </recommendedName>
    <alternativeName>
        <fullName evidence="9">ADP-glucose pyrophosphorylase</fullName>
        <shortName evidence="9">ADPGlc PPase</shortName>
    </alternativeName>
    <alternativeName>
        <fullName evidence="9">ADP-glucose synthase</fullName>
    </alternativeName>
</protein>
<dbReference type="SUPFAM" id="SSF51161">
    <property type="entry name" value="Trimeric LpxA-like enzymes"/>
    <property type="match status" value="1"/>
</dbReference>
<evidence type="ECO:0000259" key="11">
    <source>
        <dbReference type="Pfam" id="PF24894"/>
    </source>
</evidence>
<dbReference type="GO" id="GO:0008878">
    <property type="term" value="F:glucose-1-phosphate adenylyltransferase activity"/>
    <property type="evidence" value="ECO:0007669"/>
    <property type="project" value="UniProtKB-UniRule"/>
</dbReference>
<dbReference type="Gene3D" id="3.90.550.10">
    <property type="entry name" value="Spore Coat Polysaccharide Biosynthesis Protein SpsA, Chain A"/>
    <property type="match status" value="1"/>
</dbReference>
<dbReference type="OrthoDB" id="9801810at2"/>
<feature type="binding site" evidence="9">
    <location>
        <position position="164"/>
    </location>
    <ligand>
        <name>alpha-D-glucose 1-phosphate</name>
        <dbReference type="ChEBI" id="CHEBI:58601"/>
    </ligand>
</feature>
<keyword evidence="8 9" id="KW-0119">Carbohydrate metabolism</keyword>
<feature type="domain" description="Nucleotidyl transferase" evidence="10">
    <location>
        <begin position="7"/>
        <end position="260"/>
    </location>
</feature>
<dbReference type="Proteomes" id="UP000235682">
    <property type="component" value="Unassembled WGS sequence"/>
</dbReference>
<dbReference type="AlphaFoldDB" id="A0A1G8N562"/>
<accession>A0A1G8N562</accession>
<feature type="site" description="Could play a key role in the communication between the regulatory and the substrate sites" evidence="9">
    <location>
        <position position="98"/>
    </location>
</feature>
<evidence type="ECO:0000256" key="4">
    <source>
        <dbReference type="ARBA" id="ARBA00022695"/>
    </source>
</evidence>
<comment type="caution">
    <text evidence="9">Lacks conserved residue(s) required for the propagation of feature annotation.</text>
</comment>
<evidence type="ECO:0000256" key="5">
    <source>
        <dbReference type="ARBA" id="ARBA00022741"/>
    </source>
</evidence>
<evidence type="ECO:0000256" key="6">
    <source>
        <dbReference type="ARBA" id="ARBA00022840"/>
    </source>
</evidence>
<dbReference type="PROSITE" id="PS00809">
    <property type="entry name" value="ADP_GLC_PYROPHOSPH_2"/>
    <property type="match status" value="1"/>
</dbReference>
<feature type="binding site" evidence="9">
    <location>
        <position position="190"/>
    </location>
    <ligand>
        <name>alpha-D-glucose 1-phosphate</name>
        <dbReference type="ChEBI" id="CHEBI:58601"/>
    </ligand>
</feature>
<comment type="catalytic activity">
    <reaction evidence="9">
        <text>alpha-D-glucose 1-phosphate + ATP + H(+) = ADP-alpha-D-glucose + diphosphate</text>
        <dbReference type="Rhea" id="RHEA:12120"/>
        <dbReference type="ChEBI" id="CHEBI:15378"/>
        <dbReference type="ChEBI" id="CHEBI:30616"/>
        <dbReference type="ChEBI" id="CHEBI:33019"/>
        <dbReference type="ChEBI" id="CHEBI:57498"/>
        <dbReference type="ChEBI" id="CHEBI:58601"/>
        <dbReference type="EC" id="2.7.7.27"/>
    </reaction>
</comment>
<feature type="site" description="Could play a key role in the communication between the regulatory and the substrate sites" evidence="9">
    <location>
        <position position="59"/>
    </location>
</feature>
<dbReference type="GO" id="GO:0005978">
    <property type="term" value="P:glycogen biosynthetic process"/>
    <property type="evidence" value="ECO:0007669"/>
    <property type="project" value="UniProtKB-UniRule"/>
</dbReference>
<gene>
    <name evidence="9" type="primary">glgC</name>
    <name evidence="12" type="ORF">CJ205_06710</name>
</gene>
<organism evidence="12 13">
    <name type="scientific">Dolosicoccus paucivorans</name>
    <dbReference type="NCBI Taxonomy" id="84521"/>
    <lineage>
        <taxon>Bacteria</taxon>
        <taxon>Bacillati</taxon>
        <taxon>Bacillota</taxon>
        <taxon>Bacilli</taxon>
        <taxon>Lactobacillales</taxon>
        <taxon>Aerococcaceae</taxon>
        <taxon>Dolosicoccus</taxon>
    </lineage>
</organism>
<dbReference type="Pfam" id="PF24894">
    <property type="entry name" value="Hexapep_GlmU"/>
    <property type="match status" value="1"/>
</dbReference>
<feature type="domain" description="Glucose-1-phosphate adenylyltransferase/Bifunctional protein GlmU-like C-terminal hexapeptide" evidence="11">
    <location>
        <begin position="289"/>
        <end position="358"/>
    </location>
</feature>
<name>A0A1G8N562_9LACT</name>
<dbReference type="InterPro" id="IPR005836">
    <property type="entry name" value="ADP_Glu_pyroP_CS"/>
</dbReference>
<reference evidence="12 13" key="1">
    <citation type="submission" date="2017-09" db="EMBL/GenBank/DDBJ databases">
        <title>Bacterial strain isolated from the female urinary microbiota.</title>
        <authorList>
            <person name="Thomas-White K."/>
            <person name="Kumar N."/>
            <person name="Forster S."/>
            <person name="Putonti C."/>
            <person name="Lawley T."/>
            <person name="Wolfe A.J."/>
        </authorList>
    </citation>
    <scope>NUCLEOTIDE SEQUENCE [LARGE SCALE GENOMIC DNA]</scope>
    <source>
        <strain evidence="12 13">UMB0852</strain>
    </source>
</reference>
<dbReference type="PANTHER" id="PTHR43523:SF2">
    <property type="entry name" value="GLUCOSE-1-PHOSPHATE ADENYLYLTRANSFERASE"/>
    <property type="match status" value="1"/>
</dbReference>
<keyword evidence="4 9" id="KW-0548">Nucleotidyltransferase</keyword>
<dbReference type="NCBIfam" id="NF003670">
    <property type="entry name" value="PRK05293.1"/>
    <property type="match status" value="1"/>
</dbReference>
<evidence type="ECO:0000256" key="8">
    <source>
        <dbReference type="ARBA" id="ARBA00023277"/>
    </source>
</evidence>
<dbReference type="EMBL" id="PNHE01000031">
    <property type="protein sequence ID" value="PMC57988.1"/>
    <property type="molecule type" value="Genomic_DNA"/>
</dbReference>
<evidence type="ECO:0000259" key="10">
    <source>
        <dbReference type="Pfam" id="PF00483"/>
    </source>
</evidence>
<dbReference type="InterPro" id="IPR023049">
    <property type="entry name" value="GlgC_bac"/>
</dbReference>
<proteinExistence type="inferred from homology"/>
<keyword evidence="5 9" id="KW-0547">Nucleotide-binding</keyword>
<comment type="pathway">
    <text evidence="9">Glycan biosynthesis; glycogen biosynthesis.</text>
</comment>
<dbReference type="GO" id="GO:0005524">
    <property type="term" value="F:ATP binding"/>
    <property type="evidence" value="ECO:0007669"/>
    <property type="project" value="UniProtKB-KW"/>
</dbReference>
<dbReference type="CDD" id="cd04651">
    <property type="entry name" value="LbH_G1P_AT_C"/>
    <property type="match status" value="1"/>
</dbReference>
<evidence type="ECO:0000256" key="7">
    <source>
        <dbReference type="ARBA" id="ARBA00023056"/>
    </source>
</evidence>
<dbReference type="SUPFAM" id="SSF53448">
    <property type="entry name" value="Nucleotide-diphospho-sugar transferases"/>
    <property type="match status" value="1"/>
</dbReference>
<keyword evidence="6 9" id="KW-0067">ATP-binding</keyword>
<dbReference type="InterPro" id="IPR056818">
    <property type="entry name" value="GlmU/GlgC-like_hexapep"/>
</dbReference>
<dbReference type="InterPro" id="IPR029044">
    <property type="entry name" value="Nucleotide-diphossugar_trans"/>
</dbReference>
<sequence length="383" mass="42028">MKNEMIAMVLAGGQGTRLGVLTKNIAKPAVPFGGKYRIIDFALSNASNSGVTKVGVVTQYRPLQLNDHIGNGQSWGLTRRGGGATILQPYSSSEGEKWFEGTANAIYQNISYIDLMDPEYVLILSGDHIYKMDYSKMLDYHKEKEASLTVGVIPVPMEEASRFGIMNTDSSGRIIEFEEKPAEPKSNLASMGIYIFNWKKLRRYLMEDAASDRVMEDFGKNVIPAYLENAENVFAYAFDGYWKDVGTIESLWEANMELLDRDHPINQTSDSWRVYTSMKVSPPQFITKDAELNNVTVADGCYVAGHVKDSVLSQDVTIGAHSTVDHTVVMSGATIGVNCTVEYAILGEEAVVADGATIRGTKDEIAVVGFKEVVGGPKNDGED</sequence>
<dbReference type="Gene3D" id="2.160.10.10">
    <property type="entry name" value="Hexapeptide repeat proteins"/>
    <property type="match status" value="1"/>
</dbReference>
<dbReference type="CDD" id="cd02508">
    <property type="entry name" value="ADP_Glucose_PP"/>
    <property type="match status" value="1"/>
</dbReference>
<dbReference type="EC" id="2.7.7.27" evidence="9"/>
<dbReference type="InterPro" id="IPR011831">
    <property type="entry name" value="ADP-Glc_PPase"/>
</dbReference>
<dbReference type="HAMAP" id="MF_00624">
    <property type="entry name" value="GlgC"/>
    <property type="match status" value="1"/>
</dbReference>
<dbReference type="NCBIfam" id="TIGR02091">
    <property type="entry name" value="glgC"/>
    <property type="match status" value="1"/>
</dbReference>
<keyword evidence="13" id="KW-1185">Reference proteome</keyword>
<feature type="binding site" evidence="9">
    <location>
        <begin position="179"/>
        <end position="180"/>
    </location>
    <ligand>
        <name>alpha-D-glucose 1-phosphate</name>
        <dbReference type="ChEBI" id="CHEBI:58601"/>
    </ligand>
</feature>
<keyword evidence="7 9" id="KW-0320">Glycogen biosynthesis</keyword>
<dbReference type="STRING" id="84521.SAMN04487994_104210"/>
<evidence type="ECO:0000313" key="13">
    <source>
        <dbReference type="Proteomes" id="UP000235682"/>
    </source>
</evidence>
<keyword evidence="3 9" id="KW-0808">Transferase</keyword>
<dbReference type="PROSITE" id="PS00808">
    <property type="entry name" value="ADP_GLC_PYROPHOSPH_1"/>
    <property type="match status" value="1"/>
</dbReference>
<dbReference type="InterPro" id="IPR011004">
    <property type="entry name" value="Trimer_LpxA-like_sf"/>
</dbReference>